<gene>
    <name evidence="12" type="primary">atpB</name>
    <name evidence="14" type="ORF">XW81_00015</name>
</gene>
<dbReference type="CDD" id="cd00310">
    <property type="entry name" value="ATP-synt_Fo_a_6"/>
    <property type="match status" value="1"/>
</dbReference>
<dbReference type="FunFam" id="1.20.120.220:FF:000002">
    <property type="entry name" value="ATP synthase subunit a"/>
    <property type="match status" value="1"/>
</dbReference>
<feature type="transmembrane region" description="Helical" evidence="12">
    <location>
        <begin position="240"/>
        <end position="267"/>
    </location>
</feature>
<evidence type="ECO:0000256" key="10">
    <source>
        <dbReference type="ARBA" id="ARBA00023136"/>
    </source>
</evidence>
<protein>
    <recommendedName>
        <fullName evidence="12 13">ATP synthase subunit a</fullName>
    </recommendedName>
    <alternativeName>
        <fullName evidence="12">ATP synthase F0 sector subunit a</fullName>
    </alternativeName>
    <alternativeName>
        <fullName evidence="12">F-ATPase subunit 6</fullName>
    </alternativeName>
</protein>
<keyword evidence="5 12" id="KW-0138">CF(0)</keyword>
<dbReference type="PRINTS" id="PR00123">
    <property type="entry name" value="ATPASEA"/>
</dbReference>
<keyword evidence="7 12" id="KW-0375">Hydrogen ion transport</keyword>
<reference evidence="14 15" key="1">
    <citation type="submission" date="2015-04" db="EMBL/GenBank/DDBJ databases">
        <title>Buchnera aphidicola assembly.</title>
        <authorList>
            <person name="Zhang Y."/>
        </authorList>
    </citation>
    <scope>NUCLEOTIDE SEQUENCE [LARGE SCALE GENOMIC DNA]</scope>
    <source>
        <strain evidence="14 15">SC</strain>
    </source>
</reference>
<dbReference type="SUPFAM" id="SSF81336">
    <property type="entry name" value="F1F0 ATP synthase subunit A"/>
    <property type="match status" value="1"/>
</dbReference>
<name>A0A172WCY4_BUCSC</name>
<evidence type="ECO:0000256" key="8">
    <source>
        <dbReference type="ARBA" id="ARBA00022989"/>
    </source>
</evidence>
<keyword evidence="8 12" id="KW-1133">Transmembrane helix</keyword>
<keyword evidence="11 12" id="KW-0066">ATP synthesis</keyword>
<accession>A0A172WCY4</accession>
<feature type="transmembrane region" description="Helical" evidence="12">
    <location>
        <begin position="109"/>
        <end position="136"/>
    </location>
</feature>
<evidence type="ECO:0000256" key="5">
    <source>
        <dbReference type="ARBA" id="ARBA00022547"/>
    </source>
</evidence>
<sequence length="272" mass="31813">MISEKNFDLSQYIHHHLYHLQLNLHNFKISNLNEHFNNFWTINIDSMFFSTILGLIFLSFFLKVSRNCSIHIPNKLQIAIEIIVNFVNKSVNDTCSNSNKLIAPLSLTIFSWIFLMNLMDLLPIDCIPLICNYFFGTSTIRIVPTTDINITISMALVIFILIIYYSIKVKGIRQFLKDFVVQPFQHPFFFIFNFLLESISLLSKPISLGLRLFGNMFSGEMIFILISGLLPWWLQWFLSVPWAIFHILIILLQSFIFMTLTIVYLSLITEKH</sequence>
<keyword evidence="9 12" id="KW-0406">Ion transport</keyword>
<evidence type="ECO:0000256" key="2">
    <source>
        <dbReference type="ARBA" id="ARBA00006810"/>
    </source>
</evidence>
<keyword evidence="14" id="KW-0378">Hydrolase</keyword>
<dbReference type="PROSITE" id="PS00449">
    <property type="entry name" value="ATPASE_A"/>
    <property type="match status" value="1"/>
</dbReference>
<evidence type="ECO:0000313" key="14">
    <source>
        <dbReference type="EMBL" id="ANF16829.1"/>
    </source>
</evidence>
<dbReference type="HAMAP" id="MF_01393">
    <property type="entry name" value="ATP_synth_a_bact"/>
    <property type="match status" value="1"/>
</dbReference>
<dbReference type="InterPro" id="IPR035908">
    <property type="entry name" value="F0_ATP_A_sf"/>
</dbReference>
<dbReference type="PATRIC" id="fig|118110.3.peg.3"/>
<dbReference type="GO" id="GO:0042777">
    <property type="term" value="P:proton motive force-driven plasma membrane ATP synthesis"/>
    <property type="evidence" value="ECO:0007669"/>
    <property type="project" value="TreeGrafter"/>
</dbReference>
<dbReference type="EMBL" id="CP011299">
    <property type="protein sequence ID" value="ANF16829.1"/>
    <property type="molecule type" value="Genomic_DNA"/>
</dbReference>
<dbReference type="Proteomes" id="UP000077654">
    <property type="component" value="Chromosome"/>
</dbReference>
<dbReference type="GO" id="GO:0016787">
    <property type="term" value="F:hydrolase activity"/>
    <property type="evidence" value="ECO:0007669"/>
    <property type="project" value="UniProtKB-KW"/>
</dbReference>
<dbReference type="RefSeq" id="WP_075473714.1">
    <property type="nucleotide sequence ID" value="NZ_CP011299.1"/>
</dbReference>
<keyword evidence="10 12" id="KW-0472">Membrane</keyword>
<dbReference type="GO" id="GO:0005886">
    <property type="term" value="C:plasma membrane"/>
    <property type="evidence" value="ECO:0007669"/>
    <property type="project" value="UniProtKB-SubCell"/>
</dbReference>
<organism evidence="14 15">
    <name type="scientific">Buchnera aphidicola subsp. Schlechtendalia chinensis</name>
    <dbReference type="NCBI Taxonomy" id="118110"/>
    <lineage>
        <taxon>Bacteria</taxon>
        <taxon>Pseudomonadati</taxon>
        <taxon>Pseudomonadota</taxon>
        <taxon>Gammaproteobacteria</taxon>
        <taxon>Enterobacterales</taxon>
        <taxon>Erwiniaceae</taxon>
        <taxon>Buchnera</taxon>
    </lineage>
</organism>
<dbReference type="GO" id="GO:0045259">
    <property type="term" value="C:proton-transporting ATP synthase complex"/>
    <property type="evidence" value="ECO:0007669"/>
    <property type="project" value="UniProtKB-KW"/>
</dbReference>
<dbReference type="STRING" id="118110.XW81_00015"/>
<comment type="function">
    <text evidence="12 13">Key component of the proton channel; it plays a direct role in the translocation of protons across the membrane.</text>
</comment>
<dbReference type="PANTHER" id="PTHR42823:SF3">
    <property type="entry name" value="ATP SYNTHASE SUBUNIT A, CHLOROPLASTIC"/>
    <property type="match status" value="1"/>
</dbReference>
<dbReference type="Pfam" id="PF00119">
    <property type="entry name" value="ATP-synt_A"/>
    <property type="match status" value="1"/>
</dbReference>
<evidence type="ECO:0000256" key="9">
    <source>
        <dbReference type="ARBA" id="ARBA00023065"/>
    </source>
</evidence>
<evidence type="ECO:0000256" key="11">
    <source>
        <dbReference type="ARBA" id="ARBA00023310"/>
    </source>
</evidence>
<dbReference type="Gene3D" id="1.20.120.220">
    <property type="entry name" value="ATP synthase, F0 complex, subunit A"/>
    <property type="match status" value="1"/>
</dbReference>
<evidence type="ECO:0000256" key="4">
    <source>
        <dbReference type="ARBA" id="ARBA00022475"/>
    </source>
</evidence>
<dbReference type="PANTHER" id="PTHR42823">
    <property type="entry name" value="ATP SYNTHASE SUBUNIT A, CHLOROPLASTIC"/>
    <property type="match status" value="1"/>
</dbReference>
<keyword evidence="3 12" id="KW-0813">Transport</keyword>
<comment type="subcellular location">
    <subcellularLocation>
        <location evidence="12 13">Cell membrane</location>
        <topology evidence="12 13">Multi-pass membrane protein</topology>
    </subcellularLocation>
    <subcellularLocation>
        <location evidence="1">Membrane</location>
        <topology evidence="1">Multi-pass membrane protein</topology>
    </subcellularLocation>
</comment>
<keyword evidence="4 12" id="KW-1003">Cell membrane</keyword>
<dbReference type="AlphaFoldDB" id="A0A172WCY4"/>
<dbReference type="NCBIfam" id="TIGR01131">
    <property type="entry name" value="ATP_synt_6_or_A"/>
    <property type="match status" value="1"/>
</dbReference>
<feature type="transmembrane region" description="Helical" evidence="12">
    <location>
        <begin position="148"/>
        <end position="167"/>
    </location>
</feature>
<keyword evidence="6 12" id="KW-0812">Transmembrane</keyword>
<keyword evidence="15" id="KW-1185">Reference proteome</keyword>
<evidence type="ECO:0000313" key="15">
    <source>
        <dbReference type="Proteomes" id="UP000077654"/>
    </source>
</evidence>
<evidence type="ECO:0000256" key="1">
    <source>
        <dbReference type="ARBA" id="ARBA00004141"/>
    </source>
</evidence>
<evidence type="ECO:0000256" key="12">
    <source>
        <dbReference type="HAMAP-Rule" id="MF_01393"/>
    </source>
</evidence>
<dbReference type="GO" id="GO:0046933">
    <property type="term" value="F:proton-transporting ATP synthase activity, rotational mechanism"/>
    <property type="evidence" value="ECO:0007669"/>
    <property type="project" value="UniProtKB-UniRule"/>
</dbReference>
<feature type="transmembrane region" description="Helical" evidence="12">
    <location>
        <begin position="212"/>
        <end position="234"/>
    </location>
</feature>
<comment type="similarity">
    <text evidence="2 12 13">Belongs to the ATPase A chain family.</text>
</comment>
<evidence type="ECO:0000256" key="3">
    <source>
        <dbReference type="ARBA" id="ARBA00022448"/>
    </source>
</evidence>
<dbReference type="InterPro" id="IPR023011">
    <property type="entry name" value="ATP_synth_F0_asu_AS"/>
</dbReference>
<proteinExistence type="inferred from homology"/>
<evidence type="ECO:0000256" key="6">
    <source>
        <dbReference type="ARBA" id="ARBA00022692"/>
    </source>
</evidence>
<dbReference type="OrthoDB" id="9789241at2"/>
<dbReference type="NCBIfam" id="NF004477">
    <property type="entry name" value="PRK05815.1-1"/>
    <property type="match status" value="1"/>
</dbReference>
<dbReference type="InterPro" id="IPR000568">
    <property type="entry name" value="ATP_synth_F0_asu"/>
</dbReference>
<evidence type="ECO:0000256" key="13">
    <source>
        <dbReference type="RuleBase" id="RU000483"/>
    </source>
</evidence>
<dbReference type="InterPro" id="IPR045082">
    <property type="entry name" value="ATP_syn_F0_a_bact/chloroplast"/>
</dbReference>
<feature type="transmembrane region" description="Helical" evidence="12">
    <location>
        <begin position="40"/>
        <end position="62"/>
    </location>
</feature>
<evidence type="ECO:0000256" key="7">
    <source>
        <dbReference type="ARBA" id="ARBA00022781"/>
    </source>
</evidence>